<dbReference type="RefSeq" id="XP_030382192.1">
    <property type="nucleotide sequence ID" value="XM_030526332.1"/>
</dbReference>
<protein>
    <recommendedName>
        <fullName evidence="1">Transcription factor BTF3</fullName>
    </recommendedName>
</protein>
<dbReference type="GeneID" id="115629777"/>
<dbReference type="SMART" id="SM01407">
    <property type="entry name" value="NAC"/>
    <property type="match status" value="1"/>
</dbReference>
<evidence type="ECO:0000256" key="2">
    <source>
        <dbReference type="SAM" id="MobiDB-lite"/>
    </source>
</evidence>
<name>A0A6J2U4X4_DROLE</name>
<keyword evidence="4" id="KW-1185">Reference proteome</keyword>
<gene>
    <name evidence="5" type="primary">LOC115629777</name>
</gene>
<feature type="region of interest" description="Disordered" evidence="2">
    <location>
        <begin position="200"/>
        <end position="235"/>
    </location>
</feature>
<dbReference type="AlphaFoldDB" id="A0A6J2U4X4"/>
<organism evidence="4 5">
    <name type="scientific">Drosophila lebanonensis</name>
    <name type="common">Fruit fly</name>
    <name type="synonym">Scaptodrosophila lebanonensis</name>
    <dbReference type="NCBI Taxonomy" id="7225"/>
    <lineage>
        <taxon>Eukaryota</taxon>
        <taxon>Metazoa</taxon>
        <taxon>Ecdysozoa</taxon>
        <taxon>Arthropoda</taxon>
        <taxon>Hexapoda</taxon>
        <taxon>Insecta</taxon>
        <taxon>Pterygota</taxon>
        <taxon>Neoptera</taxon>
        <taxon>Endopterygota</taxon>
        <taxon>Diptera</taxon>
        <taxon>Brachycera</taxon>
        <taxon>Muscomorpha</taxon>
        <taxon>Ephydroidea</taxon>
        <taxon>Drosophilidae</taxon>
        <taxon>Scaptodrosophila</taxon>
    </lineage>
</organism>
<evidence type="ECO:0000313" key="5">
    <source>
        <dbReference type="RefSeq" id="XP_030382192.1"/>
    </source>
</evidence>
<feature type="region of interest" description="Disordered" evidence="2">
    <location>
        <begin position="97"/>
        <end position="152"/>
    </location>
</feature>
<evidence type="ECO:0000256" key="1">
    <source>
        <dbReference type="RuleBase" id="RU361272"/>
    </source>
</evidence>
<dbReference type="Proteomes" id="UP000504634">
    <property type="component" value="Unplaced"/>
</dbReference>
<comment type="similarity">
    <text evidence="1">Belongs to the NAC-beta family.</text>
</comment>
<accession>A0A6J2U4X4</accession>
<evidence type="ECO:0000313" key="4">
    <source>
        <dbReference type="Proteomes" id="UP000504634"/>
    </source>
</evidence>
<evidence type="ECO:0000259" key="3">
    <source>
        <dbReference type="PROSITE" id="PS51151"/>
    </source>
</evidence>
<proteinExistence type="inferred from homology"/>
<sequence>MNAEKLKRLAQMVRIGGKGTPRRKHKHLHRSHVDEKKVQAAFQMLSVTSMGCVEEVSLSMKDGSIRHILDPVAQGSSLANMHVFSGQVVDEPAAKLKERQKKTGQKPKVPSKTVSFGPQKEEQQEKAFKSKTDKQQKDGAEGEMQKSDLKTIPLATEAAWNRAIRKTPAPFLLSARGSNEKNEEYQNMLFFFQPLSLGSDGTSFSNQLESEDDSENTKPTSSDESSSNESDDSLI</sequence>
<feature type="domain" description="NAC-A/B" evidence="3">
    <location>
        <begin position="32"/>
        <end position="97"/>
    </location>
</feature>
<dbReference type="PANTHER" id="PTHR10351">
    <property type="entry name" value="TRANSCRIPTION FACTOR BTF3 FAMILY MEMBER"/>
    <property type="match status" value="1"/>
</dbReference>
<reference evidence="5" key="1">
    <citation type="submission" date="2025-08" db="UniProtKB">
        <authorList>
            <consortium name="RefSeq"/>
        </authorList>
    </citation>
    <scope>IDENTIFICATION</scope>
    <source>
        <strain evidence="5">11010-0011.00</strain>
        <tissue evidence="5">Whole body</tissue>
    </source>
</reference>
<dbReference type="OrthoDB" id="8033832at2759"/>
<dbReference type="Pfam" id="PF01849">
    <property type="entry name" value="NAC"/>
    <property type="match status" value="1"/>
</dbReference>
<dbReference type="InterPro" id="IPR039370">
    <property type="entry name" value="BTF3"/>
</dbReference>
<dbReference type="PROSITE" id="PS51151">
    <property type="entry name" value="NAC_AB"/>
    <property type="match status" value="1"/>
</dbReference>
<dbReference type="InterPro" id="IPR002715">
    <property type="entry name" value="Nas_poly-pep-assoc_cplx_dom"/>
</dbReference>
<feature type="compositionally biased region" description="Basic and acidic residues" evidence="2">
    <location>
        <begin position="119"/>
        <end position="149"/>
    </location>
</feature>